<evidence type="ECO:0000256" key="2">
    <source>
        <dbReference type="ARBA" id="ARBA00023157"/>
    </source>
</evidence>
<dbReference type="InterPro" id="IPR001568">
    <property type="entry name" value="RNase_T2-like"/>
</dbReference>
<dbReference type="GeneID" id="106472582"/>
<evidence type="ECO:0000313" key="5">
    <source>
        <dbReference type="RefSeq" id="XP_022256848.1"/>
    </source>
</evidence>
<proteinExistence type="inferred from homology"/>
<keyword evidence="4" id="KW-1185">Reference proteome</keyword>
<dbReference type="Proteomes" id="UP000694941">
    <property type="component" value="Unplaced"/>
</dbReference>
<comment type="similarity">
    <text evidence="1 3">Belongs to the RNase T2 family.</text>
</comment>
<dbReference type="PROSITE" id="PS00530">
    <property type="entry name" value="RNASE_T2_1"/>
    <property type="match status" value="1"/>
</dbReference>
<dbReference type="Pfam" id="PF00445">
    <property type="entry name" value="Ribonuclease_T2"/>
    <property type="match status" value="1"/>
</dbReference>
<evidence type="ECO:0000256" key="3">
    <source>
        <dbReference type="RuleBase" id="RU004328"/>
    </source>
</evidence>
<evidence type="ECO:0000313" key="4">
    <source>
        <dbReference type="Proteomes" id="UP000694941"/>
    </source>
</evidence>
<reference evidence="5" key="1">
    <citation type="submission" date="2025-08" db="UniProtKB">
        <authorList>
            <consortium name="RefSeq"/>
        </authorList>
    </citation>
    <scope>IDENTIFICATION</scope>
    <source>
        <tissue evidence="5">Muscle</tissue>
    </source>
</reference>
<dbReference type="Gene3D" id="3.90.730.10">
    <property type="entry name" value="Ribonuclease T2-like"/>
    <property type="match status" value="1"/>
</dbReference>
<name>A0ABM1TLU2_LIMPO</name>
<organism evidence="4 5">
    <name type="scientific">Limulus polyphemus</name>
    <name type="common">Atlantic horseshoe crab</name>
    <dbReference type="NCBI Taxonomy" id="6850"/>
    <lineage>
        <taxon>Eukaryota</taxon>
        <taxon>Metazoa</taxon>
        <taxon>Ecdysozoa</taxon>
        <taxon>Arthropoda</taxon>
        <taxon>Chelicerata</taxon>
        <taxon>Merostomata</taxon>
        <taxon>Xiphosura</taxon>
        <taxon>Limulidae</taxon>
        <taxon>Limulus</taxon>
    </lineage>
</organism>
<dbReference type="SUPFAM" id="SSF55895">
    <property type="entry name" value="Ribonuclease Rh-like"/>
    <property type="match status" value="1"/>
</dbReference>
<dbReference type="InterPro" id="IPR036430">
    <property type="entry name" value="RNase_T2-like_sf"/>
</dbReference>
<dbReference type="PANTHER" id="PTHR11240:SF22">
    <property type="entry name" value="RIBONUCLEASE T2"/>
    <property type="match status" value="1"/>
</dbReference>
<dbReference type="InterPro" id="IPR018188">
    <property type="entry name" value="RNase_T2_His_AS_1"/>
</dbReference>
<accession>A0ABM1TLU2</accession>
<dbReference type="RefSeq" id="XP_022256848.1">
    <property type="nucleotide sequence ID" value="XM_022401140.1"/>
</dbReference>
<sequence length="283" mass="32702">MYKIGESFWSTPVTITAVPSVFVGFSWTTFAISLPNPVSEFSWPIQLQLLEKPMDYDENVSWESNLAKFKIICRCEVPAEVNYWVIHGLWPNSLEPPNPSFCNRSCPFDLEKIQPLVHDLEKDWPNFFTHSKESSFWKHEWEKHGTCASFLPALSSEKLYFARSLELKEQYDLIEIFTAGGIVSRKDQPYSLNNVSSALHTHLKVRAVAECEYSKHFKYPLLSSVEICVDLNCNLIDCPTSLEGCKAESVLYLPIESTRINLKGVSLKPTFSKWIQRYYEYFQ</sequence>
<dbReference type="CDD" id="cd01061">
    <property type="entry name" value="RNase_T2_euk"/>
    <property type="match status" value="1"/>
</dbReference>
<dbReference type="InterPro" id="IPR033697">
    <property type="entry name" value="Ribonuclease_T2_eukaryotic"/>
</dbReference>
<dbReference type="PANTHER" id="PTHR11240">
    <property type="entry name" value="RIBONUCLEASE T2"/>
    <property type="match status" value="1"/>
</dbReference>
<keyword evidence="2" id="KW-1015">Disulfide bond</keyword>
<evidence type="ECO:0000256" key="1">
    <source>
        <dbReference type="ARBA" id="ARBA00007469"/>
    </source>
</evidence>
<protein>
    <submittedName>
        <fullName evidence="5">Ribonuclease Oy-like</fullName>
    </submittedName>
</protein>
<gene>
    <name evidence="5" type="primary">LOC106472582</name>
</gene>
<dbReference type="InterPro" id="IPR033130">
    <property type="entry name" value="RNase_T2_His_AS_2"/>
</dbReference>
<dbReference type="PROSITE" id="PS00531">
    <property type="entry name" value="RNASE_T2_2"/>
    <property type="match status" value="1"/>
</dbReference>